<dbReference type="GO" id="GO:0008999">
    <property type="term" value="F:protein-N-terminal-alanine acetyltransferase activity"/>
    <property type="evidence" value="ECO:0007669"/>
    <property type="project" value="TreeGrafter"/>
</dbReference>
<dbReference type="KEGG" id="rge:RGE_12960"/>
<protein>
    <submittedName>
        <fullName evidence="3">Putative N-acetyltransferase</fullName>
    </submittedName>
</protein>
<evidence type="ECO:0000313" key="3">
    <source>
        <dbReference type="EMBL" id="BAL94637.1"/>
    </source>
</evidence>
<dbReference type="Proteomes" id="UP000007883">
    <property type="component" value="Chromosome"/>
</dbReference>
<feature type="domain" description="VOC" evidence="2">
    <location>
        <begin position="1"/>
        <end position="126"/>
    </location>
</feature>
<dbReference type="SUPFAM" id="SSF54593">
    <property type="entry name" value="Glyoxalase/Bleomycin resistance protein/Dihydroxybiphenyl dioxygenase"/>
    <property type="match status" value="1"/>
</dbReference>
<dbReference type="PROSITE" id="PS51819">
    <property type="entry name" value="VOC"/>
    <property type="match status" value="1"/>
</dbReference>
<organism evidence="3 4">
    <name type="scientific">Rubrivivax gelatinosus (strain NBRC 100245 / IL144)</name>
    <dbReference type="NCBI Taxonomy" id="983917"/>
    <lineage>
        <taxon>Bacteria</taxon>
        <taxon>Pseudomonadati</taxon>
        <taxon>Pseudomonadota</taxon>
        <taxon>Betaproteobacteria</taxon>
        <taxon>Burkholderiales</taxon>
        <taxon>Sphaerotilaceae</taxon>
        <taxon>Rubrivivax</taxon>
    </lineage>
</organism>
<evidence type="ECO:0000313" key="4">
    <source>
        <dbReference type="Proteomes" id="UP000007883"/>
    </source>
</evidence>
<feature type="domain" description="N-acetyltransferase" evidence="1">
    <location>
        <begin position="157"/>
        <end position="311"/>
    </location>
</feature>
<proteinExistence type="predicted"/>
<dbReference type="GO" id="GO:0005737">
    <property type="term" value="C:cytoplasm"/>
    <property type="evidence" value="ECO:0007669"/>
    <property type="project" value="TreeGrafter"/>
</dbReference>
<dbReference type="Gene3D" id="3.10.180.10">
    <property type="entry name" value="2,3-Dihydroxybiphenyl 1,2-Dioxygenase, domain 1"/>
    <property type="match status" value="1"/>
</dbReference>
<evidence type="ECO:0000259" key="2">
    <source>
        <dbReference type="PROSITE" id="PS51819"/>
    </source>
</evidence>
<dbReference type="InterPro" id="IPR051908">
    <property type="entry name" value="Ribosomal_N-acetyltransferase"/>
</dbReference>
<dbReference type="InterPro" id="IPR016181">
    <property type="entry name" value="Acyl_CoA_acyltransferase"/>
</dbReference>
<dbReference type="eggNOG" id="COG1670">
    <property type="taxonomic scope" value="Bacteria"/>
</dbReference>
<accession>I0HNQ0</accession>
<dbReference type="SUPFAM" id="SSF55729">
    <property type="entry name" value="Acyl-CoA N-acyltransferases (Nat)"/>
    <property type="match status" value="1"/>
</dbReference>
<dbReference type="Gene3D" id="3.40.630.30">
    <property type="match status" value="1"/>
</dbReference>
<evidence type="ECO:0000259" key="1">
    <source>
        <dbReference type="PROSITE" id="PS51186"/>
    </source>
</evidence>
<keyword evidence="4" id="KW-1185">Reference proteome</keyword>
<dbReference type="eggNOG" id="COG0346">
    <property type="taxonomic scope" value="Bacteria"/>
</dbReference>
<dbReference type="InterPro" id="IPR029068">
    <property type="entry name" value="Glyas_Bleomycin-R_OHBP_Dase"/>
</dbReference>
<dbReference type="RefSeq" id="WP_014427507.1">
    <property type="nucleotide sequence ID" value="NC_017075.1"/>
</dbReference>
<dbReference type="PANTHER" id="PTHR43441:SF11">
    <property type="entry name" value="RIBOSOMAL-PROTEIN-SERINE ACETYLTRANSFERASE"/>
    <property type="match status" value="1"/>
</dbReference>
<dbReference type="PROSITE" id="PS51186">
    <property type="entry name" value="GNAT"/>
    <property type="match status" value="1"/>
</dbReference>
<reference evidence="3 4" key="1">
    <citation type="journal article" date="2012" name="J. Bacteriol.">
        <title>Complete genome sequence of phototrophic betaproteobacterium Rubrivivax gelatinosus IL144.</title>
        <authorList>
            <person name="Nagashima S."/>
            <person name="Kamimura A."/>
            <person name="Shimizu T."/>
            <person name="Nakamura-isaki S."/>
            <person name="Aono E."/>
            <person name="Sakamoto K."/>
            <person name="Ichikawa N."/>
            <person name="Nakazawa H."/>
            <person name="Sekine M."/>
            <person name="Yamazaki S."/>
            <person name="Fujita N."/>
            <person name="Shimada K."/>
            <person name="Hanada S."/>
            <person name="Nagashima K.V.P."/>
        </authorList>
    </citation>
    <scope>NUCLEOTIDE SEQUENCE [LARGE SCALE GENOMIC DNA]</scope>
    <source>
        <strain evidence="4">NBRC 100245 / IL144</strain>
    </source>
</reference>
<dbReference type="InterPro" id="IPR037523">
    <property type="entry name" value="VOC_core"/>
</dbReference>
<dbReference type="STRING" id="983917.RGE_12960"/>
<dbReference type="Pfam" id="PF13302">
    <property type="entry name" value="Acetyltransf_3"/>
    <property type="match status" value="1"/>
</dbReference>
<keyword evidence="3" id="KW-0808">Transferase</keyword>
<dbReference type="PATRIC" id="fig|983917.3.peg.1264"/>
<dbReference type="Pfam" id="PF00903">
    <property type="entry name" value="Glyoxalase"/>
    <property type="match status" value="1"/>
</dbReference>
<dbReference type="GO" id="GO:1990189">
    <property type="term" value="F:protein N-terminal-serine acetyltransferase activity"/>
    <property type="evidence" value="ECO:0007669"/>
    <property type="project" value="TreeGrafter"/>
</dbReference>
<dbReference type="EMBL" id="AP012320">
    <property type="protein sequence ID" value="BAL94637.1"/>
    <property type="molecule type" value="Genomic_DNA"/>
</dbReference>
<dbReference type="PANTHER" id="PTHR43441">
    <property type="entry name" value="RIBOSOMAL-PROTEIN-SERINE ACETYLTRANSFERASE"/>
    <property type="match status" value="1"/>
</dbReference>
<sequence>MLHHVELYVGDLDRSTVFWTPLMQALGWQVPPWSGGVNYLHCDHYLCFLQAPAEHLAAGYHRQRIGLNHLAFQAASRAQVDALRDRARAAGHTLLYEDRYPFAGGPGYYAMYCEDPDRIKVEVVAPDGDEALPQPPEGLELASGARLRRVALADTAALFAAADDAEVMRHLDWPRPTGPQDVCRHLAAAVRDWDAGREFQWVIVEGRDGAVVGTISCRPHGHEADFGYFLARGAWGRGLAFEAAGAVLAWLRSQPQIVRIRATADVDNLRSRRLLERLGLELEGVMLRATRRPNLGGGPRDTTLYAWVREDARRAPE</sequence>
<dbReference type="InterPro" id="IPR000182">
    <property type="entry name" value="GNAT_dom"/>
</dbReference>
<gene>
    <name evidence="3" type="ordered locus">RGE_12960</name>
</gene>
<dbReference type="AlphaFoldDB" id="I0HNQ0"/>
<dbReference type="HOGENOM" id="CLU_876845_0_0_4"/>
<name>I0HNQ0_RUBGI</name>
<dbReference type="InterPro" id="IPR004360">
    <property type="entry name" value="Glyas_Fos-R_dOase_dom"/>
</dbReference>